<evidence type="ECO:0000256" key="6">
    <source>
        <dbReference type="ARBA" id="ARBA00022679"/>
    </source>
</evidence>
<keyword evidence="11" id="KW-0443">Lipid metabolism</keyword>
<dbReference type="GO" id="GO:0005789">
    <property type="term" value="C:endoplasmic reticulum membrane"/>
    <property type="evidence" value="ECO:0007669"/>
    <property type="project" value="UniProtKB-SubCell"/>
</dbReference>
<feature type="transmembrane region" description="Helical" evidence="14">
    <location>
        <begin position="36"/>
        <end position="63"/>
    </location>
</feature>
<dbReference type="InterPro" id="IPR007130">
    <property type="entry name" value="DAGAT"/>
</dbReference>
<feature type="compositionally biased region" description="Polar residues" evidence="15">
    <location>
        <begin position="1"/>
        <end position="10"/>
    </location>
</feature>
<evidence type="ECO:0000256" key="10">
    <source>
        <dbReference type="ARBA" id="ARBA00022989"/>
    </source>
</evidence>
<comment type="caution">
    <text evidence="14">Lacks conserved residue(s) required for the propagation of feature annotation.</text>
</comment>
<keyword evidence="6 14" id="KW-0808">Transferase</keyword>
<protein>
    <recommendedName>
        <fullName evidence="14">Acyltransferase</fullName>
        <ecNumber evidence="14">2.3.1.-</ecNumber>
    </recommendedName>
</protein>
<accession>A0A7S1C0K0</accession>
<dbReference type="CDD" id="cd07987">
    <property type="entry name" value="LPLAT_MGAT-like"/>
    <property type="match status" value="1"/>
</dbReference>
<keyword evidence="10 14" id="KW-1133">Transmembrane helix</keyword>
<dbReference type="PANTHER" id="PTHR12317">
    <property type="entry name" value="DIACYLGLYCEROL O-ACYLTRANSFERASE"/>
    <property type="match status" value="1"/>
</dbReference>
<organism evidence="16">
    <name type="scientific">Corethron hystrix</name>
    <dbReference type="NCBI Taxonomy" id="216773"/>
    <lineage>
        <taxon>Eukaryota</taxon>
        <taxon>Sar</taxon>
        <taxon>Stramenopiles</taxon>
        <taxon>Ochrophyta</taxon>
        <taxon>Bacillariophyta</taxon>
        <taxon>Coscinodiscophyceae</taxon>
        <taxon>Corethrophycidae</taxon>
        <taxon>Corethrales</taxon>
        <taxon>Corethraceae</taxon>
        <taxon>Corethron</taxon>
    </lineage>
</organism>
<dbReference type="GO" id="GO:0004144">
    <property type="term" value="F:diacylglycerol O-acyltransferase activity"/>
    <property type="evidence" value="ECO:0007669"/>
    <property type="project" value="TreeGrafter"/>
</dbReference>
<keyword evidence="8" id="KW-0319">Glycerol metabolism</keyword>
<evidence type="ECO:0000256" key="8">
    <source>
        <dbReference type="ARBA" id="ARBA00022798"/>
    </source>
</evidence>
<comment type="pathway">
    <text evidence="3">Lipid metabolism.</text>
</comment>
<evidence type="ECO:0000256" key="1">
    <source>
        <dbReference type="ARBA" id="ARBA00004477"/>
    </source>
</evidence>
<evidence type="ECO:0000256" key="3">
    <source>
        <dbReference type="ARBA" id="ARBA00005189"/>
    </source>
</evidence>
<keyword evidence="7 14" id="KW-0812">Transmembrane</keyword>
<dbReference type="PANTHER" id="PTHR12317:SF0">
    <property type="entry name" value="ACYLTRANSFERASE"/>
    <property type="match status" value="1"/>
</dbReference>
<evidence type="ECO:0000256" key="4">
    <source>
        <dbReference type="ARBA" id="ARBA00005420"/>
    </source>
</evidence>
<evidence type="ECO:0000313" key="16">
    <source>
        <dbReference type="EMBL" id="CAD8902665.1"/>
    </source>
</evidence>
<dbReference type="GO" id="GO:0019432">
    <property type="term" value="P:triglyceride biosynthetic process"/>
    <property type="evidence" value="ECO:0007669"/>
    <property type="project" value="TreeGrafter"/>
</dbReference>
<evidence type="ECO:0000256" key="14">
    <source>
        <dbReference type="RuleBase" id="RU367023"/>
    </source>
</evidence>
<dbReference type="Pfam" id="PF03982">
    <property type="entry name" value="DAGAT"/>
    <property type="match status" value="1"/>
</dbReference>
<dbReference type="EC" id="2.3.1.-" evidence="14"/>
<keyword evidence="9 14" id="KW-0256">Endoplasmic reticulum</keyword>
<evidence type="ECO:0000256" key="7">
    <source>
        <dbReference type="ARBA" id="ARBA00022692"/>
    </source>
</evidence>
<evidence type="ECO:0000256" key="11">
    <source>
        <dbReference type="ARBA" id="ARBA00023098"/>
    </source>
</evidence>
<proteinExistence type="inferred from homology"/>
<gene>
    <name evidence="16" type="ORF">CHYS00102_LOCUS29884</name>
</gene>
<feature type="region of interest" description="Disordered" evidence="15">
    <location>
        <begin position="1"/>
        <end position="23"/>
    </location>
</feature>
<evidence type="ECO:0000256" key="12">
    <source>
        <dbReference type="ARBA" id="ARBA00023136"/>
    </source>
</evidence>
<dbReference type="GO" id="GO:0006071">
    <property type="term" value="P:glycerol metabolic process"/>
    <property type="evidence" value="ECO:0007669"/>
    <property type="project" value="UniProtKB-KW"/>
</dbReference>
<comment type="subcellular location">
    <subcellularLocation>
        <location evidence="1 14">Endoplasmic reticulum membrane</location>
        <topology evidence="1 14">Multi-pass membrane protein</topology>
    </subcellularLocation>
</comment>
<comment type="similarity">
    <text evidence="4 14">Belongs to the diacylglycerol acyltransferase family.</text>
</comment>
<keyword evidence="13" id="KW-0012">Acyltransferase</keyword>
<evidence type="ECO:0000256" key="2">
    <source>
        <dbReference type="ARBA" id="ARBA00004771"/>
    </source>
</evidence>
<dbReference type="AlphaFoldDB" id="A0A7S1C0K0"/>
<keyword evidence="5" id="KW-0444">Lipid biosynthesis</keyword>
<evidence type="ECO:0000256" key="13">
    <source>
        <dbReference type="ARBA" id="ARBA00023315"/>
    </source>
</evidence>
<evidence type="ECO:0000256" key="5">
    <source>
        <dbReference type="ARBA" id="ARBA00022516"/>
    </source>
</evidence>
<sequence>MQDSKSSGSDTSHKKECITPPPNSPALTSVSTLRLLFLRLVVLIHFTPYCMCWCAFLYFFLLLFPEYVFVPDTCIKVRTVLVFYSIWILFVDPSPQCDGFPATGWMSPQFYDRVMKYCRGARIYRWMAEYFDATLVKACDLDPSGHSYLFLVHPHGFLSTGNIISLITDGCGFDTAFPGIDRRSCTLSAVFLTPFYREWIIGSGVIAANKAAIMKHLTLGRSVVLVPGGAAEALHAHPGIFRLYLNKRKGFVKVALQTGCSLVPVLVFGENEIVETLYAADGKAGCLGQVLHTLQKFMKNVCTFTMPIAKHVLPRRKRITTVTGRPMHFNAVKCNDPTPEMVEKYHKQYLEQLRKLYDEYKGKYGIEGVELEII</sequence>
<evidence type="ECO:0000256" key="9">
    <source>
        <dbReference type="ARBA" id="ARBA00022824"/>
    </source>
</evidence>
<name>A0A7S1C0K0_9STRA</name>
<reference evidence="16" key="1">
    <citation type="submission" date="2021-01" db="EMBL/GenBank/DDBJ databases">
        <authorList>
            <person name="Corre E."/>
            <person name="Pelletier E."/>
            <person name="Niang G."/>
            <person name="Scheremetjew M."/>
            <person name="Finn R."/>
            <person name="Kale V."/>
            <person name="Holt S."/>
            <person name="Cochrane G."/>
            <person name="Meng A."/>
            <person name="Brown T."/>
            <person name="Cohen L."/>
        </authorList>
    </citation>
    <scope>NUCLEOTIDE SEQUENCE</scope>
    <source>
        <strain evidence="16">308</strain>
    </source>
</reference>
<dbReference type="EMBL" id="HBFR01040865">
    <property type="protein sequence ID" value="CAD8902665.1"/>
    <property type="molecule type" value="Transcribed_RNA"/>
</dbReference>
<evidence type="ECO:0000256" key="15">
    <source>
        <dbReference type="SAM" id="MobiDB-lite"/>
    </source>
</evidence>
<comment type="pathway">
    <text evidence="2">Glycerolipid metabolism; triacylglycerol biosynthesis.</text>
</comment>
<keyword evidence="12 14" id="KW-0472">Membrane</keyword>